<gene>
    <name evidence="10" type="ORF">DCAR_023243</name>
</gene>
<dbReference type="Pfam" id="PF08638">
    <property type="entry name" value="Med14"/>
    <property type="match status" value="1"/>
</dbReference>
<reference evidence="10" key="1">
    <citation type="journal article" date="2016" name="Nat. Genet.">
        <title>A high-quality carrot genome assembly provides new insights into carotenoid accumulation and asterid genome evolution.</title>
        <authorList>
            <person name="Iorizzo M."/>
            <person name="Ellison S."/>
            <person name="Senalik D."/>
            <person name="Zeng P."/>
            <person name="Satapoomin P."/>
            <person name="Huang J."/>
            <person name="Bowman M."/>
            <person name="Iovene M."/>
            <person name="Sanseverino W."/>
            <person name="Cavagnaro P."/>
            <person name="Yildiz M."/>
            <person name="Macko-Podgorni A."/>
            <person name="Moranska E."/>
            <person name="Grzebelus E."/>
            <person name="Grzebelus D."/>
            <person name="Ashrafi H."/>
            <person name="Zheng Z."/>
            <person name="Cheng S."/>
            <person name="Spooner D."/>
            <person name="Van Deynze A."/>
            <person name="Simon P."/>
        </authorList>
    </citation>
    <scope>NUCLEOTIDE SEQUENCE [LARGE SCALE GENOMIC DNA]</scope>
    <source>
        <tissue evidence="10">Leaf</tissue>
    </source>
</reference>
<dbReference type="CDD" id="cd00143">
    <property type="entry name" value="PP2Cc"/>
    <property type="match status" value="1"/>
</dbReference>
<dbReference type="EMBL" id="LNRQ01000006">
    <property type="protein sequence ID" value="KZM89394.1"/>
    <property type="molecule type" value="Genomic_DNA"/>
</dbReference>
<comment type="subunit">
    <text evidence="7">Component of the Mediator complex.</text>
</comment>
<evidence type="ECO:0000256" key="2">
    <source>
        <dbReference type="ARBA" id="ARBA00007813"/>
    </source>
</evidence>
<dbReference type="InterPro" id="IPR055122">
    <property type="entry name" value="Med14_N"/>
</dbReference>
<dbReference type="PROSITE" id="PS51746">
    <property type="entry name" value="PPM_2"/>
    <property type="match status" value="1"/>
</dbReference>
<keyword evidence="5 7" id="KW-0804">Transcription</keyword>
<dbReference type="InterPro" id="IPR013947">
    <property type="entry name" value="Mediator_Med14"/>
</dbReference>
<evidence type="ECO:0000256" key="8">
    <source>
        <dbReference type="SAM" id="MobiDB-lite"/>
    </source>
</evidence>
<accession>A0A164UUW5</accession>
<keyword evidence="4 7" id="KW-0010">Activator</keyword>
<comment type="function">
    <text evidence="7">Component of the Mediator complex, a coactivator involved in the regulated transcription of nearly all RNA polymerase II-dependent genes. Mediator functions as a bridge to convey information from gene-specific regulatory proteins to the basal RNA polymerase II transcription machinery. Mediator is recruited to promoters by direct interactions with regulatory proteins and serves as a scaffold for the assembly of a functional preinitiation complex with RNA polymerase II and the general transcription factors.</text>
</comment>
<dbReference type="GO" id="GO:0003712">
    <property type="term" value="F:transcription coregulator activity"/>
    <property type="evidence" value="ECO:0007669"/>
    <property type="project" value="UniProtKB-UniRule"/>
</dbReference>
<protein>
    <recommendedName>
        <fullName evidence="7">Mediator of RNA polymerase II transcription subunit 14</fullName>
    </recommendedName>
    <alternativeName>
        <fullName evidence="7">Mediator complex subunit 14</fullName>
    </alternativeName>
</protein>
<dbReference type="Pfam" id="PF00481">
    <property type="entry name" value="PP2C"/>
    <property type="match status" value="1"/>
</dbReference>
<dbReference type="SUPFAM" id="SSF81606">
    <property type="entry name" value="PP2C-like"/>
    <property type="match status" value="1"/>
</dbReference>
<comment type="similarity">
    <text evidence="2 7">Belongs to the Mediator complex subunit 14 family.</text>
</comment>
<proteinExistence type="inferred from homology"/>
<dbReference type="GO" id="GO:0070847">
    <property type="term" value="C:core mediator complex"/>
    <property type="evidence" value="ECO:0007669"/>
    <property type="project" value="TreeGrafter"/>
</dbReference>
<dbReference type="InterPro" id="IPR001932">
    <property type="entry name" value="PPM-type_phosphatase-like_dom"/>
</dbReference>
<feature type="compositionally biased region" description="Low complexity" evidence="8">
    <location>
        <begin position="733"/>
        <end position="742"/>
    </location>
</feature>
<organism evidence="10">
    <name type="scientific">Daucus carota subsp. sativus</name>
    <name type="common">Carrot</name>
    <dbReference type="NCBI Taxonomy" id="79200"/>
    <lineage>
        <taxon>Eukaryota</taxon>
        <taxon>Viridiplantae</taxon>
        <taxon>Streptophyta</taxon>
        <taxon>Embryophyta</taxon>
        <taxon>Tracheophyta</taxon>
        <taxon>Spermatophyta</taxon>
        <taxon>Magnoliopsida</taxon>
        <taxon>eudicotyledons</taxon>
        <taxon>Gunneridae</taxon>
        <taxon>Pentapetalae</taxon>
        <taxon>asterids</taxon>
        <taxon>campanulids</taxon>
        <taxon>Apiales</taxon>
        <taxon>Apiaceae</taxon>
        <taxon>Apioideae</taxon>
        <taxon>Scandiceae</taxon>
        <taxon>Daucinae</taxon>
        <taxon>Daucus</taxon>
        <taxon>Daucus sect. Daucus</taxon>
    </lineage>
</organism>
<feature type="region of interest" description="Disordered" evidence="8">
    <location>
        <begin position="733"/>
        <end position="764"/>
    </location>
</feature>
<dbReference type="OMA" id="LDQNCID"/>
<evidence type="ECO:0000256" key="5">
    <source>
        <dbReference type="ARBA" id="ARBA00023163"/>
    </source>
</evidence>
<comment type="caution">
    <text evidence="10">The sequence shown here is derived from an EMBL/GenBank/DDBJ whole genome shotgun (WGS) entry which is preliminary data.</text>
</comment>
<evidence type="ECO:0000313" key="10">
    <source>
        <dbReference type="EMBL" id="KZM89394.1"/>
    </source>
</evidence>
<dbReference type="PANTHER" id="PTHR12809">
    <property type="entry name" value="MEDIATOR COMPLEX SUBUNIT"/>
    <property type="match status" value="1"/>
</dbReference>
<evidence type="ECO:0000256" key="6">
    <source>
        <dbReference type="ARBA" id="ARBA00023242"/>
    </source>
</evidence>
<dbReference type="PANTHER" id="PTHR12809:SF2">
    <property type="entry name" value="MEDIATOR OF RNA POLYMERASE II TRANSCRIPTION SUBUNIT 14"/>
    <property type="match status" value="1"/>
</dbReference>
<comment type="subcellular location">
    <subcellularLocation>
        <location evidence="1 7">Nucleus</location>
    </subcellularLocation>
</comment>
<dbReference type="Gramene" id="KZM89394">
    <property type="protein sequence ID" value="KZM89394"/>
    <property type="gene ID" value="DCAR_023243"/>
</dbReference>
<dbReference type="Gene3D" id="3.60.40.10">
    <property type="entry name" value="PPM-type phosphatase domain"/>
    <property type="match status" value="1"/>
</dbReference>
<dbReference type="STRING" id="79200.A0A164UUW5"/>
<dbReference type="GO" id="GO:0016592">
    <property type="term" value="C:mediator complex"/>
    <property type="evidence" value="ECO:0007669"/>
    <property type="project" value="UniProtKB-UniRule"/>
</dbReference>
<keyword evidence="3 7" id="KW-0805">Transcription regulation</keyword>
<evidence type="ECO:0000256" key="7">
    <source>
        <dbReference type="RuleBase" id="RU365082"/>
    </source>
</evidence>
<evidence type="ECO:0000256" key="4">
    <source>
        <dbReference type="ARBA" id="ARBA00023159"/>
    </source>
</evidence>
<name>A0A164UUW5_DAUCS</name>
<keyword evidence="6 7" id="KW-0539">Nucleus</keyword>
<evidence type="ECO:0000259" key="9">
    <source>
        <dbReference type="PROSITE" id="PS51746"/>
    </source>
</evidence>
<dbReference type="GO" id="GO:0006357">
    <property type="term" value="P:regulation of transcription by RNA polymerase II"/>
    <property type="evidence" value="ECO:0007669"/>
    <property type="project" value="InterPro"/>
</dbReference>
<feature type="domain" description="PPM-type phosphatase" evidence="9">
    <location>
        <begin position="1692"/>
        <end position="1924"/>
    </location>
</feature>
<evidence type="ECO:0000256" key="1">
    <source>
        <dbReference type="ARBA" id="ARBA00004123"/>
    </source>
</evidence>
<evidence type="ECO:0000256" key="3">
    <source>
        <dbReference type="ARBA" id="ARBA00023015"/>
    </source>
</evidence>
<dbReference type="InterPro" id="IPR036457">
    <property type="entry name" value="PPM-type-like_dom_sf"/>
</dbReference>
<dbReference type="SMART" id="SM00332">
    <property type="entry name" value="PP2Cc"/>
    <property type="match status" value="1"/>
</dbReference>
<sequence length="1924" mass="209690">MAEIGQETVKLSTVVSRTAEEAYVSLRELVEKCREPELSDSDKKISILKYVVKTQQRMLRLNVLTKWCQQVPLIQYSQQLASTLSSHDTCFTQTADSLFFMHEGLQQARAPIYDVPAATDILLAGGYQRLPSCVEDVGIRSTLTEDQQKPTLKKLETLVRSKLLEVSLPKEISEVKVSDGTALLRVDGEFKVLVTLGYRGHLSLWRILHLELLVGERSGPVKLEEVRRHILGDDLERRMAAADNPFVTLYSVLHELCIVLTMDTVIRQVQALRQGRWKDAIRFELMSDGNLGQGGNAVSSQVSQDGETETVLRTPGLKLLYWLDYDKSPGASDGGSCPFIKIEPGPDLQIKCLHSSFVVDPLMDKEAELSLDQSCIDVEKLLLEAICCNRYTRLLEIYKELGRNGHICRAADDVLLCTQEDTEDDTDDSYKKRDDNSSAKGKEVLRVRAYGSSYFTLGINIRNGRFLLHSSKNILESSTLLECEEALNNGSMSAAAVFVSLKTKSVLHLFARLGRFLGLQVYEHGFSAAKLPKNILSGSTMLVMGFPECGSSYFLLMQLDEDFKPIFKLLETLQDPSGKPQTSVDLNHVTRVKNIDIDMMHLLEDELNLSLLDSLPLNNDMGADQNPEIGLLSELSNRASNFNSVLPSSFSSVVDEVFELERGSSALHSVQSPSSMFTSSPASHSGPLARNLYGMRAGTSPKWDVGSQINNFTKVANINTNYNTSPYMTRLSQSSSSSLLSSGPGKSMPAKKLSASKSDQDIPSLRSPYSAEVGLYTTADEDHLVSRLSQQPDLQVSTSAKVIASTNSLPIGTAAGSLYVSRSKSMAEGPDSAIILRQEKGSGKRKLSDMLNLMPSLCLLEVKERSFKRKKLTESSLIQHSSSQMVTKAISKTDGYSYARLIDEANKGNAASNIYVSALLHVVSHCSLCIKHARLTSQMEALDIPYVEEVGLRNVSSNLWFRLPSSRGDTWKNICLRLGRPGSMYWDVKISDKHFRDLWDLQKGSNDTSWGSGIRIANASDVDSHIRYDVEGVILSYNSVEADSIKKLVADIQRLSNARMFALGMQKLLGVSSEERFEDSSTFYDGKVSAGVKGVGEGNDKSSEQMKRAFRIEAVGLMSLWFSFGSGVLARFVVEWESGKEGCTMHVSPDQLWPHTKFLEDFINGAEVASLLDCIRLTAGPLHALAAATRPARAAPVSGLPGITALNPTVAKQSGYIPSQGPTNSGTNTGQLSSGLGGITGASTNTGTPSTHNPQTAAMLAAVAAAGRSGPGIVPSSLLPIDVSVVLRGPYWIRIIYRKNFAVDMRCFAGDQVWLQPATPPKGGPTAGGSLPCPQFRPFIMEHVAQELNGFDPHLTGVQQAVGLGNSNAASLGTGPGSVAQLSANSGNRLGIPSSAGISRLGNQINGLGRAGNSLPASSPSALSSGLPLRRSPGASVPAHVRGELNTAIIGLGDDGGYGGGWVPLVALKKVLRGILKYLGVLWLFAQLPDLLKEILGSILKDNEGALLNLDQEQPALRFFVGGYVFAVSVHRVQLLLQVLSVKRFHHSQQQQQNPAVAQEELTQAEIGEICDYFSRRVASEPYDASRVASFITLLTLPISVLREFLKLIAWKKGLAQAQSGDAAPSQKSRIELCLENHSGINIHGNPEHVSSSKSNIHYDRPHNSVDFGLTVVLDAAHMPHINAAGGAAWLPYCVSVRLRYSFGEKPNVSFIGMEGSHGGRACWQRLDDWDKCKQRVIRTVEMNGNSTGELNQGRLKIIADSVQRTLHVSLQGLKDASAVPGSTVAVFLCTVVANVADSRAGLATISDDGSLILVQLTLDFKPNIPQEAERVVQCNGRVFCLDDERVHRVWLPNEESPGLAMSRAFGDYCLKDFGLISVPQVTRRQITVRDQFIVLASDGVDVLNAEKMFLTQQLTHEKKMARV</sequence>